<keyword evidence="2" id="KW-1185">Reference proteome</keyword>
<dbReference type="SUPFAM" id="SSF53756">
    <property type="entry name" value="UDP-Glycosyltransferase/glycogen phosphorylase"/>
    <property type="match status" value="1"/>
</dbReference>
<reference evidence="1 2" key="1">
    <citation type="submission" date="2019-08" db="EMBL/GenBank/DDBJ databases">
        <title>In-depth cultivation of the pig gut microbiome towards novel bacterial diversity and tailored functional studies.</title>
        <authorList>
            <person name="Wylensek D."/>
            <person name="Hitch T.C.A."/>
            <person name="Clavel T."/>
        </authorList>
    </citation>
    <scope>NUCLEOTIDE SEQUENCE [LARGE SCALE GENOMIC DNA]</scope>
    <source>
        <strain evidence="2">WCA-380-WT-3B3</strain>
    </source>
</reference>
<organism evidence="1 2">
    <name type="scientific">Selenomonas montiformis</name>
    <dbReference type="NCBI Taxonomy" id="2652285"/>
    <lineage>
        <taxon>Bacteria</taxon>
        <taxon>Bacillati</taxon>
        <taxon>Bacillota</taxon>
        <taxon>Negativicutes</taxon>
        <taxon>Selenomonadales</taxon>
        <taxon>Selenomonadaceae</taxon>
        <taxon>Selenomonas</taxon>
    </lineage>
</organism>
<name>A0A6I2UTB9_9FIRM</name>
<dbReference type="GO" id="GO:0016740">
    <property type="term" value="F:transferase activity"/>
    <property type="evidence" value="ECO:0007669"/>
    <property type="project" value="UniProtKB-KW"/>
</dbReference>
<proteinExistence type="predicted"/>
<dbReference type="RefSeq" id="WP_154620242.1">
    <property type="nucleotide sequence ID" value="NZ_VUNL01000004.1"/>
</dbReference>
<comment type="caution">
    <text evidence="1">The sequence shown here is derived from an EMBL/GenBank/DDBJ whole genome shotgun (WGS) entry which is preliminary data.</text>
</comment>
<gene>
    <name evidence="1" type="ORF">FYJ78_04550</name>
</gene>
<dbReference type="EMBL" id="VUNL01000004">
    <property type="protein sequence ID" value="MSV24467.1"/>
    <property type="molecule type" value="Genomic_DNA"/>
</dbReference>
<dbReference type="AlphaFoldDB" id="A0A6I2UTB9"/>
<dbReference type="Proteomes" id="UP000430222">
    <property type="component" value="Unassembled WGS sequence"/>
</dbReference>
<dbReference type="Gene3D" id="3.40.50.2000">
    <property type="entry name" value="Glycogen Phosphorylase B"/>
    <property type="match status" value="1"/>
</dbReference>
<sequence length="177" mass="20213">MAKRYLIVKIAAIGDVIMALPMVEEIRKLDKNADITWICGKSILPLLEKFSIDHIISIDDKKLYSGTLFQKLSVIFRTWRAIGWKKYDVIALAHADRRYRALVLIARSNCYNMFSHKLGIMKPVPGRAHTDEYVSLINPKNKKRLHSASYKNVDLNSVYKKFLLKDSKCVLLSSGGT</sequence>
<keyword evidence="1" id="KW-0808">Transferase</keyword>
<evidence type="ECO:0000313" key="1">
    <source>
        <dbReference type="EMBL" id="MSV24467.1"/>
    </source>
</evidence>
<evidence type="ECO:0000313" key="2">
    <source>
        <dbReference type="Proteomes" id="UP000430222"/>
    </source>
</evidence>
<protein>
    <submittedName>
        <fullName evidence="1">Glycosyltransferase family 9 protein</fullName>
    </submittedName>
</protein>
<accession>A0A6I2UTB9</accession>